<dbReference type="InterPro" id="IPR023214">
    <property type="entry name" value="HAD_sf"/>
</dbReference>
<dbReference type="SFLD" id="SFLDS00003">
    <property type="entry name" value="Haloacid_Dehalogenase"/>
    <property type="match status" value="1"/>
</dbReference>
<gene>
    <name evidence="2" type="ORF">HNR12_001811</name>
</gene>
<dbReference type="Proteomes" id="UP000575985">
    <property type="component" value="Unassembled WGS sequence"/>
</dbReference>
<dbReference type="RefSeq" id="WP_308251325.1">
    <property type="nucleotide sequence ID" value="NZ_JACCFO010000001.1"/>
</dbReference>
<reference evidence="2 3" key="1">
    <citation type="submission" date="2020-07" db="EMBL/GenBank/DDBJ databases">
        <title>Sequencing the genomes of 1000 actinobacteria strains.</title>
        <authorList>
            <person name="Klenk H.-P."/>
        </authorList>
    </citation>
    <scope>NUCLEOTIDE SEQUENCE [LARGE SCALE GENOMIC DNA]</scope>
    <source>
        <strain evidence="2 3">DSM 45927</strain>
    </source>
</reference>
<dbReference type="Pfam" id="PF00702">
    <property type="entry name" value="Hydrolase"/>
    <property type="match status" value="1"/>
</dbReference>
<keyword evidence="3" id="KW-1185">Reference proteome</keyword>
<dbReference type="InterPro" id="IPR023198">
    <property type="entry name" value="PGP-like_dom2"/>
</dbReference>
<comment type="caution">
    <text evidence="2">The sequence shown here is derived from an EMBL/GenBank/DDBJ whole genome shotgun (WGS) entry which is preliminary data.</text>
</comment>
<dbReference type="GO" id="GO:0016787">
    <property type="term" value="F:hydrolase activity"/>
    <property type="evidence" value="ECO:0007669"/>
    <property type="project" value="UniProtKB-KW"/>
</dbReference>
<dbReference type="SFLD" id="SFLDG01129">
    <property type="entry name" value="C1.5:_HAD__Beta-PGM__Phosphata"/>
    <property type="match status" value="1"/>
</dbReference>
<evidence type="ECO:0000313" key="3">
    <source>
        <dbReference type="Proteomes" id="UP000575985"/>
    </source>
</evidence>
<organism evidence="2 3">
    <name type="scientific">Streptomonospora nanhaiensis</name>
    <dbReference type="NCBI Taxonomy" id="1323731"/>
    <lineage>
        <taxon>Bacteria</taxon>
        <taxon>Bacillati</taxon>
        <taxon>Actinomycetota</taxon>
        <taxon>Actinomycetes</taxon>
        <taxon>Streptosporangiales</taxon>
        <taxon>Nocardiopsidaceae</taxon>
        <taxon>Streptomonospora</taxon>
    </lineage>
</organism>
<keyword evidence="1 2" id="KW-0378">Hydrolase</keyword>
<dbReference type="PANTHER" id="PTHR43316">
    <property type="entry name" value="HYDROLASE, HALOACID DELAHOGENASE-RELATED"/>
    <property type="match status" value="1"/>
</dbReference>
<dbReference type="SUPFAM" id="SSF56784">
    <property type="entry name" value="HAD-like"/>
    <property type="match status" value="1"/>
</dbReference>
<dbReference type="AlphaFoldDB" id="A0A853BLF8"/>
<dbReference type="PANTHER" id="PTHR43316:SF8">
    <property type="entry name" value="HAD FAMILY HYDROLASE"/>
    <property type="match status" value="1"/>
</dbReference>
<dbReference type="Gene3D" id="1.10.150.240">
    <property type="entry name" value="Putative phosphatase, domain 2"/>
    <property type="match status" value="1"/>
</dbReference>
<protein>
    <submittedName>
        <fullName evidence="2">Putative hydrolase of the HAD superfamily</fullName>
    </submittedName>
</protein>
<dbReference type="InterPro" id="IPR051540">
    <property type="entry name" value="S-2-haloacid_dehalogenase"/>
</dbReference>
<dbReference type="EMBL" id="JACCFO010000001">
    <property type="protein sequence ID" value="NYI95534.1"/>
    <property type="molecule type" value="Genomic_DNA"/>
</dbReference>
<evidence type="ECO:0000313" key="2">
    <source>
        <dbReference type="EMBL" id="NYI95534.1"/>
    </source>
</evidence>
<name>A0A853BLF8_9ACTN</name>
<dbReference type="Gene3D" id="3.40.50.1000">
    <property type="entry name" value="HAD superfamily/HAD-like"/>
    <property type="match status" value="1"/>
</dbReference>
<evidence type="ECO:0000256" key="1">
    <source>
        <dbReference type="ARBA" id="ARBA00022801"/>
    </source>
</evidence>
<dbReference type="InterPro" id="IPR036412">
    <property type="entry name" value="HAD-like_sf"/>
</dbReference>
<accession>A0A853BLF8</accession>
<proteinExistence type="predicted"/>
<sequence>MPRGPQNLIFDADDTLWECTVLFERAIETFVDYVDHPTLSRAEVRAALTEVERENTAAHGYGARVFERSLGDCLARLRPGRPVDAADRAFLGRLCAALVEGELVLLEGALETLHTLRRRHRLYLLTKGDPEHQRAKIAASGMEPLFAGVGIVREKDPAAYESFGRDHGLDPGATWMIGNSVRSDILPALEAGMGAVLVPHPATWVLEHAEPPAGHARFREVDPIGRLVEIF</sequence>